<accession>A0ABN1Y2Z2</accession>
<dbReference type="InterPro" id="IPR054707">
    <property type="entry name" value="DhpH_subs-bd"/>
</dbReference>
<dbReference type="Proteomes" id="UP001501414">
    <property type="component" value="Unassembled WGS sequence"/>
</dbReference>
<dbReference type="SUPFAM" id="SSF54373">
    <property type="entry name" value="FAD-linked reductases, C-terminal domain"/>
    <property type="match status" value="1"/>
</dbReference>
<evidence type="ECO:0000313" key="3">
    <source>
        <dbReference type="Proteomes" id="UP001501414"/>
    </source>
</evidence>
<dbReference type="PRINTS" id="PR00420">
    <property type="entry name" value="RNGMNOXGNASE"/>
</dbReference>
<comment type="caution">
    <text evidence="2">The sequence shown here is derived from an EMBL/GenBank/DDBJ whole genome shotgun (WGS) entry which is preliminary data.</text>
</comment>
<protein>
    <submittedName>
        <fullName evidence="2">FAD binding domain-containing protein</fullName>
    </submittedName>
</protein>
<gene>
    <name evidence="2" type="ORF">GCM10009613_43590</name>
</gene>
<dbReference type="Gene3D" id="3.50.50.60">
    <property type="entry name" value="FAD/NAD(P)-binding domain"/>
    <property type="match status" value="1"/>
</dbReference>
<dbReference type="RefSeq" id="WP_344025426.1">
    <property type="nucleotide sequence ID" value="NZ_BAAAJK010000027.1"/>
</dbReference>
<sequence length="415" mass="44442">MTKTFRVGIVGGSLVGTAAAVLLRRHGHEVTVFERSTGALEDRGAGLGLPQTFLDELAAADLVDPGARGLRSSTERVFAVNDGDSPLGRVVGTQPMVVEMQHWGLVYQQINARAGDVDIRRGTSVAAVVPGEHRSAVHLESGAVEEFDLVVGADGYRSRVRTDLFPDARLEYGGYPVWRGVVDESAIPDITPVEDSFQSIGTPRGGTAIYLVPGRGGEREKGRRRLNWAWYDGNVPAEVIGTEYDEQGRVSRVRTVAAGEPVPPEMREYLRAAATEHLPPWHREIVLNTPDVAVQGIWDLELEHYVNGTAVLMGDAGSVARPHTASGAVKGLQDAMALARLVGESGSLPEALAGYDAERPQAAAALVAVGRVFGTQQVLDTPDFHDMDQAGFDAWIAQGASAMHYAFRQQAPAPA</sequence>
<dbReference type="InterPro" id="IPR053212">
    <property type="entry name" value="DHP_3-monooxygenase"/>
</dbReference>
<dbReference type="PANTHER" id="PTHR47469:SF2">
    <property type="entry name" value="OS06G0597600 PROTEIN"/>
    <property type="match status" value="1"/>
</dbReference>
<dbReference type="Pfam" id="PF13450">
    <property type="entry name" value="NAD_binding_8"/>
    <property type="match status" value="1"/>
</dbReference>
<name>A0ABN1Y2Z2_9PSEU</name>
<dbReference type="Gene3D" id="3.30.9.30">
    <property type="match status" value="1"/>
</dbReference>
<dbReference type="EMBL" id="BAAAJK010000027">
    <property type="protein sequence ID" value="GAA1394846.1"/>
    <property type="molecule type" value="Genomic_DNA"/>
</dbReference>
<dbReference type="Pfam" id="PF22607">
    <property type="entry name" value="FAD_binding-like"/>
    <property type="match status" value="1"/>
</dbReference>
<proteinExistence type="predicted"/>
<reference evidence="2 3" key="1">
    <citation type="journal article" date="2019" name="Int. J. Syst. Evol. Microbiol.">
        <title>The Global Catalogue of Microorganisms (GCM) 10K type strain sequencing project: providing services to taxonomists for standard genome sequencing and annotation.</title>
        <authorList>
            <consortium name="The Broad Institute Genomics Platform"/>
            <consortium name="The Broad Institute Genome Sequencing Center for Infectious Disease"/>
            <person name="Wu L."/>
            <person name="Ma J."/>
        </authorList>
    </citation>
    <scope>NUCLEOTIDE SEQUENCE [LARGE SCALE GENOMIC DNA]</scope>
    <source>
        <strain evidence="2 3">JCM 11896</strain>
    </source>
</reference>
<dbReference type="SUPFAM" id="SSF51905">
    <property type="entry name" value="FAD/NAD(P)-binding domain"/>
    <property type="match status" value="1"/>
</dbReference>
<organism evidence="2 3">
    <name type="scientific">Pseudonocardia kongjuensis</name>
    <dbReference type="NCBI Taxonomy" id="102227"/>
    <lineage>
        <taxon>Bacteria</taxon>
        <taxon>Bacillati</taxon>
        <taxon>Actinomycetota</taxon>
        <taxon>Actinomycetes</taxon>
        <taxon>Pseudonocardiales</taxon>
        <taxon>Pseudonocardiaceae</taxon>
        <taxon>Pseudonocardia</taxon>
    </lineage>
</organism>
<evidence type="ECO:0000259" key="1">
    <source>
        <dbReference type="Pfam" id="PF22607"/>
    </source>
</evidence>
<evidence type="ECO:0000313" key="2">
    <source>
        <dbReference type="EMBL" id="GAA1394846.1"/>
    </source>
</evidence>
<dbReference type="InterPro" id="IPR036188">
    <property type="entry name" value="FAD/NAD-bd_sf"/>
</dbReference>
<feature type="domain" description="2,6-dihydroxypyridine 3-monooxygenase substrate binding" evidence="1">
    <location>
        <begin position="172"/>
        <end position="299"/>
    </location>
</feature>
<dbReference type="PANTHER" id="PTHR47469">
    <property type="entry name" value="MONOOXYGENASE-LIKE"/>
    <property type="match status" value="1"/>
</dbReference>
<keyword evidence="3" id="KW-1185">Reference proteome</keyword>